<accession>A0AAD9Y1R8</accession>
<dbReference type="Proteomes" id="UP001281614">
    <property type="component" value="Unassembled WGS sequence"/>
</dbReference>
<gene>
    <name evidence="1" type="ORF">CKAH01_02431</name>
</gene>
<evidence type="ECO:0000313" key="1">
    <source>
        <dbReference type="EMBL" id="KAK2730603.1"/>
    </source>
</evidence>
<comment type="caution">
    <text evidence="1">The sequence shown here is derived from an EMBL/GenBank/DDBJ whole genome shotgun (WGS) entry which is preliminary data.</text>
</comment>
<proteinExistence type="predicted"/>
<keyword evidence="2" id="KW-1185">Reference proteome</keyword>
<sequence>MTCLGGGWFIVCQNWEGSRLQYQTKAFGKST</sequence>
<reference evidence="1" key="1">
    <citation type="submission" date="2023-02" db="EMBL/GenBank/DDBJ databases">
        <title>Colletotrichum kahawae CIFC_Que2 genome sequencing and assembly.</title>
        <authorList>
            <person name="Baroncelli R."/>
        </authorList>
    </citation>
    <scope>NUCLEOTIDE SEQUENCE</scope>
    <source>
        <strain evidence="1">CIFC_Que2</strain>
    </source>
</reference>
<protein>
    <submittedName>
        <fullName evidence="1">Uncharacterized protein</fullName>
    </submittedName>
</protein>
<dbReference type="AlphaFoldDB" id="A0AAD9Y1R8"/>
<name>A0AAD9Y1R8_COLKA</name>
<dbReference type="EMBL" id="VYYT01000665">
    <property type="protein sequence ID" value="KAK2730603.1"/>
    <property type="molecule type" value="Genomic_DNA"/>
</dbReference>
<organism evidence="1 2">
    <name type="scientific">Colletotrichum kahawae</name>
    <name type="common">Coffee berry disease fungus</name>
    <dbReference type="NCBI Taxonomy" id="34407"/>
    <lineage>
        <taxon>Eukaryota</taxon>
        <taxon>Fungi</taxon>
        <taxon>Dikarya</taxon>
        <taxon>Ascomycota</taxon>
        <taxon>Pezizomycotina</taxon>
        <taxon>Sordariomycetes</taxon>
        <taxon>Hypocreomycetidae</taxon>
        <taxon>Glomerellales</taxon>
        <taxon>Glomerellaceae</taxon>
        <taxon>Colletotrichum</taxon>
        <taxon>Colletotrichum gloeosporioides species complex</taxon>
    </lineage>
</organism>
<evidence type="ECO:0000313" key="2">
    <source>
        <dbReference type="Proteomes" id="UP001281614"/>
    </source>
</evidence>